<comment type="caution">
    <text evidence="2">The sequence shown here is derived from an EMBL/GenBank/DDBJ whole genome shotgun (WGS) entry which is preliminary data.</text>
</comment>
<keyword evidence="1" id="KW-0812">Transmembrane</keyword>
<keyword evidence="1" id="KW-0472">Membrane</keyword>
<dbReference type="Proteomes" id="UP000252419">
    <property type="component" value="Unassembled WGS sequence"/>
</dbReference>
<dbReference type="AlphaFoldDB" id="A0A367UKR5"/>
<keyword evidence="3" id="KW-1185">Reference proteome</keyword>
<dbReference type="Pfam" id="PF05307">
    <property type="entry name" value="Bundlin"/>
    <property type="match status" value="1"/>
</dbReference>
<gene>
    <name evidence="2" type="ORF">TH5_01240</name>
</gene>
<organism evidence="2 3">
    <name type="scientific">Thalassospira xianhensis MCCC 1A02616</name>
    <dbReference type="NCBI Taxonomy" id="1177929"/>
    <lineage>
        <taxon>Bacteria</taxon>
        <taxon>Pseudomonadati</taxon>
        <taxon>Pseudomonadota</taxon>
        <taxon>Alphaproteobacteria</taxon>
        <taxon>Rhodospirillales</taxon>
        <taxon>Thalassospiraceae</taxon>
        <taxon>Thalassospira</taxon>
    </lineage>
</organism>
<proteinExistence type="predicted"/>
<evidence type="ECO:0000313" key="3">
    <source>
        <dbReference type="Proteomes" id="UP000252419"/>
    </source>
</evidence>
<evidence type="ECO:0000313" key="2">
    <source>
        <dbReference type="EMBL" id="RCK07722.1"/>
    </source>
</evidence>
<dbReference type="InterPro" id="IPR012902">
    <property type="entry name" value="N_methyl_site"/>
</dbReference>
<protein>
    <submittedName>
        <fullName evidence="2">Uncharacterized protein</fullName>
    </submittedName>
</protein>
<name>A0A367UKR5_9PROT</name>
<dbReference type="Gene3D" id="3.30.1690.10">
    <property type="entry name" value="TcpA-like pilin"/>
    <property type="match status" value="1"/>
</dbReference>
<reference evidence="2 3" key="1">
    <citation type="submission" date="2014-07" db="EMBL/GenBank/DDBJ databases">
        <title>Draft genome sequence of Thalassospira xianhensis P-4 (MCCC 1A02616).</title>
        <authorList>
            <person name="Lai Q."/>
            <person name="Shao Z."/>
        </authorList>
    </citation>
    <scope>NUCLEOTIDE SEQUENCE [LARGE SCALE GENOMIC DNA]</scope>
    <source>
        <strain evidence="2 3">MCCC 1A02616</strain>
    </source>
</reference>
<accession>A0A367UKR5</accession>
<dbReference type="EMBL" id="JPWA01000001">
    <property type="protein sequence ID" value="RCK07722.1"/>
    <property type="molecule type" value="Genomic_DNA"/>
</dbReference>
<sequence>MSTHGTVLRRHWTSGRRQVGFGLLELSVAIGIFALLIVGAYAAYLSITHAQRARDFEKVITQITSSIGDLYKGQAGFDEISPQVLASAGGVASKFVRNRGTLSEIVVADSALIDIFPDALGQRYVLVASQLNEDLCVAAARMNMKDRLDQVFVGSNDRSVFIEGRPLTLEEAIAVCSESTNSTVGFSGRLYEGSIVAWILR</sequence>
<dbReference type="InterPro" id="IPR007971">
    <property type="entry name" value="Bundlin"/>
</dbReference>
<keyword evidence="1" id="KW-1133">Transmembrane helix</keyword>
<feature type="transmembrane region" description="Helical" evidence="1">
    <location>
        <begin position="21"/>
        <end position="44"/>
    </location>
</feature>
<dbReference type="GO" id="GO:0009289">
    <property type="term" value="C:pilus"/>
    <property type="evidence" value="ECO:0007669"/>
    <property type="project" value="InterPro"/>
</dbReference>
<evidence type="ECO:0000256" key="1">
    <source>
        <dbReference type="SAM" id="Phobius"/>
    </source>
</evidence>
<dbReference type="NCBIfam" id="TIGR02532">
    <property type="entry name" value="IV_pilin_GFxxxE"/>
    <property type="match status" value="1"/>
</dbReference>
<dbReference type="RefSeq" id="WP_114120249.1">
    <property type="nucleotide sequence ID" value="NZ_JPWA01000001.1"/>
</dbReference>